<evidence type="ECO:0000313" key="2">
    <source>
        <dbReference type="Proteomes" id="UP000307768"/>
    </source>
</evidence>
<proteinExistence type="predicted"/>
<organism evidence="1 2">
    <name type="scientific">Mumia zhuanghuii</name>
    <dbReference type="NCBI Taxonomy" id="2585211"/>
    <lineage>
        <taxon>Bacteria</taxon>
        <taxon>Bacillati</taxon>
        <taxon>Actinomycetota</taxon>
        <taxon>Actinomycetes</taxon>
        <taxon>Propionibacteriales</taxon>
        <taxon>Nocardioidaceae</taxon>
        <taxon>Mumia</taxon>
    </lineage>
</organism>
<dbReference type="Proteomes" id="UP000307768">
    <property type="component" value="Unassembled WGS sequence"/>
</dbReference>
<comment type="caution">
    <text evidence="1">The sequence shown here is derived from an EMBL/GenBank/DDBJ whole genome shotgun (WGS) entry which is preliminary data.</text>
</comment>
<gene>
    <name evidence="1" type="ORF">FE697_011930</name>
</gene>
<name>A0A5Q6RY50_9ACTN</name>
<sequence>MSTTTIARQFNGPDHSGNGGYVAGLVAGPVAAGGGAVTSTLRVPPPLEVALDLSLDGSRSVLADGATVVAEAAPGAFDVDPAPFVGEDLARKGFEAYAGRVEHPFPHCFTCGTARAPGDGLLVFTGPVDDPTYPDTVAATWTPHAAFADTDGHLGSEVTWAAIDCPGGWAADIDETPMVLGRMTGEILSPVRADHEYVAVGTRRGVDGRKHHTGTALYALDGTLVARAEQTWIAIDISSFR</sequence>
<dbReference type="SUPFAM" id="SSF54637">
    <property type="entry name" value="Thioesterase/thiol ester dehydrase-isomerase"/>
    <property type="match status" value="1"/>
</dbReference>
<dbReference type="OrthoDB" id="5495835at2"/>
<reference evidence="1 2" key="1">
    <citation type="submission" date="2019-09" db="EMBL/GenBank/DDBJ databases">
        <title>Mumia zhuanghuii sp. nov. isolated from the intestinal contents of plateau pika (Ochotona curzoniae) in the Qinghai-Tibet plateau of China.</title>
        <authorList>
            <person name="Tian Z."/>
        </authorList>
    </citation>
    <scope>NUCLEOTIDE SEQUENCE [LARGE SCALE GENOMIC DNA]</scope>
    <source>
        <strain evidence="2">350</strain>
    </source>
</reference>
<dbReference type="InterPro" id="IPR029069">
    <property type="entry name" value="HotDog_dom_sf"/>
</dbReference>
<dbReference type="Gene3D" id="3.10.129.10">
    <property type="entry name" value="Hotdog Thioesterase"/>
    <property type="match status" value="1"/>
</dbReference>
<protein>
    <submittedName>
        <fullName evidence="1">Uncharacterized protein</fullName>
    </submittedName>
</protein>
<dbReference type="RefSeq" id="WP_149769804.1">
    <property type="nucleotide sequence ID" value="NZ_VDFQ02000003.1"/>
</dbReference>
<dbReference type="EMBL" id="VDFQ02000003">
    <property type="protein sequence ID" value="KAA1422854.1"/>
    <property type="molecule type" value="Genomic_DNA"/>
</dbReference>
<dbReference type="AlphaFoldDB" id="A0A5Q6RY50"/>
<accession>A0A5Q6RY50</accession>
<evidence type="ECO:0000313" key="1">
    <source>
        <dbReference type="EMBL" id="KAA1422854.1"/>
    </source>
</evidence>